<dbReference type="GO" id="GO:0004364">
    <property type="term" value="F:glutathione transferase activity"/>
    <property type="evidence" value="ECO:0007669"/>
    <property type="project" value="TreeGrafter"/>
</dbReference>
<dbReference type="PANTHER" id="PTHR10250:SF26">
    <property type="entry name" value="GLUTATHIONE S-TRANSFERASE 3, MITOCHONDRIAL"/>
    <property type="match status" value="1"/>
</dbReference>
<feature type="transmembrane region" description="Helical" evidence="5">
    <location>
        <begin position="12"/>
        <end position="34"/>
    </location>
</feature>
<dbReference type="OrthoDB" id="410651at2759"/>
<dbReference type="AlphaFoldDB" id="A0A1E3PSN4"/>
<organism evidence="6 7">
    <name type="scientific">Nadsonia fulvescens var. elongata DSM 6958</name>
    <dbReference type="NCBI Taxonomy" id="857566"/>
    <lineage>
        <taxon>Eukaryota</taxon>
        <taxon>Fungi</taxon>
        <taxon>Dikarya</taxon>
        <taxon>Ascomycota</taxon>
        <taxon>Saccharomycotina</taxon>
        <taxon>Dipodascomycetes</taxon>
        <taxon>Dipodascales</taxon>
        <taxon>Dipodascales incertae sedis</taxon>
        <taxon>Nadsonia</taxon>
    </lineage>
</organism>
<dbReference type="GO" id="GO:0005635">
    <property type="term" value="C:nuclear envelope"/>
    <property type="evidence" value="ECO:0007669"/>
    <property type="project" value="TreeGrafter"/>
</dbReference>
<keyword evidence="7" id="KW-1185">Reference proteome</keyword>
<keyword evidence="4 5" id="KW-0472">Membrane</keyword>
<name>A0A1E3PSN4_9ASCO</name>
<dbReference type="Pfam" id="PF01124">
    <property type="entry name" value="MAPEG"/>
    <property type="match status" value="1"/>
</dbReference>
<evidence type="ECO:0000256" key="1">
    <source>
        <dbReference type="ARBA" id="ARBA00004141"/>
    </source>
</evidence>
<dbReference type="GO" id="GO:0016020">
    <property type="term" value="C:membrane"/>
    <property type="evidence" value="ECO:0007669"/>
    <property type="project" value="UniProtKB-SubCell"/>
</dbReference>
<comment type="subcellular location">
    <subcellularLocation>
        <location evidence="1">Membrane</location>
        <topology evidence="1">Multi-pass membrane protein</topology>
    </subcellularLocation>
</comment>
<proteinExistence type="predicted"/>
<evidence type="ECO:0000256" key="5">
    <source>
        <dbReference type="SAM" id="Phobius"/>
    </source>
</evidence>
<dbReference type="PANTHER" id="PTHR10250">
    <property type="entry name" value="MICROSOMAL GLUTATHIONE S-TRANSFERASE"/>
    <property type="match status" value="1"/>
</dbReference>
<feature type="transmembrane region" description="Helical" evidence="5">
    <location>
        <begin position="92"/>
        <end position="111"/>
    </location>
</feature>
<dbReference type="EMBL" id="KV454406">
    <property type="protein sequence ID" value="ODQ68443.1"/>
    <property type="molecule type" value="Genomic_DNA"/>
</dbReference>
<dbReference type="InterPro" id="IPR050997">
    <property type="entry name" value="MAPEG"/>
</dbReference>
<evidence type="ECO:0000313" key="7">
    <source>
        <dbReference type="Proteomes" id="UP000095009"/>
    </source>
</evidence>
<sequence>MALIAVPTDYRYVLAGVATIPLVGLFHSITVGSARKKSKVELPKLFASEAEAAADPLKHRFNCAQKSHMNFTENVPSVIVATLISGLQYPRLAAGLVTVWSLFRVVYHLSYSTGNPSKRTRGGLATIAQLVLSLVAFVSAVNSAISY</sequence>
<gene>
    <name evidence="6" type="ORF">NADFUDRAFT_49083</name>
</gene>
<keyword evidence="2 5" id="KW-0812">Transmembrane</keyword>
<protein>
    <submittedName>
        <fullName evidence="6">Membrane-associated proteins in eicosanoid and glutathione metabolism</fullName>
    </submittedName>
</protein>
<dbReference type="Gene3D" id="1.20.120.550">
    <property type="entry name" value="Membrane associated eicosanoid/glutathione metabolism-like domain"/>
    <property type="match status" value="1"/>
</dbReference>
<dbReference type="SUPFAM" id="SSF161084">
    <property type="entry name" value="MAPEG domain-like"/>
    <property type="match status" value="1"/>
</dbReference>
<accession>A0A1E3PSN4</accession>
<dbReference type="InterPro" id="IPR001129">
    <property type="entry name" value="Membr-assoc_MAPEG"/>
</dbReference>
<evidence type="ECO:0000256" key="4">
    <source>
        <dbReference type="ARBA" id="ARBA00023136"/>
    </source>
</evidence>
<dbReference type="Proteomes" id="UP000095009">
    <property type="component" value="Unassembled WGS sequence"/>
</dbReference>
<dbReference type="GO" id="GO:0005783">
    <property type="term" value="C:endoplasmic reticulum"/>
    <property type="evidence" value="ECO:0007669"/>
    <property type="project" value="TreeGrafter"/>
</dbReference>
<evidence type="ECO:0000256" key="3">
    <source>
        <dbReference type="ARBA" id="ARBA00022989"/>
    </source>
</evidence>
<dbReference type="GO" id="GO:0004602">
    <property type="term" value="F:glutathione peroxidase activity"/>
    <property type="evidence" value="ECO:0007669"/>
    <property type="project" value="TreeGrafter"/>
</dbReference>
<evidence type="ECO:0000256" key="2">
    <source>
        <dbReference type="ARBA" id="ARBA00022692"/>
    </source>
</evidence>
<feature type="transmembrane region" description="Helical" evidence="5">
    <location>
        <begin position="123"/>
        <end position="145"/>
    </location>
</feature>
<reference evidence="6 7" key="1">
    <citation type="journal article" date="2016" name="Proc. Natl. Acad. Sci. U.S.A.">
        <title>Comparative genomics of biotechnologically important yeasts.</title>
        <authorList>
            <person name="Riley R."/>
            <person name="Haridas S."/>
            <person name="Wolfe K.H."/>
            <person name="Lopes M.R."/>
            <person name="Hittinger C.T."/>
            <person name="Goeker M."/>
            <person name="Salamov A.A."/>
            <person name="Wisecaver J.H."/>
            <person name="Long T.M."/>
            <person name="Calvey C.H."/>
            <person name="Aerts A.L."/>
            <person name="Barry K.W."/>
            <person name="Choi C."/>
            <person name="Clum A."/>
            <person name="Coughlan A.Y."/>
            <person name="Deshpande S."/>
            <person name="Douglass A.P."/>
            <person name="Hanson S.J."/>
            <person name="Klenk H.-P."/>
            <person name="LaButti K.M."/>
            <person name="Lapidus A."/>
            <person name="Lindquist E.A."/>
            <person name="Lipzen A.M."/>
            <person name="Meier-Kolthoff J.P."/>
            <person name="Ohm R.A."/>
            <person name="Otillar R.P."/>
            <person name="Pangilinan J.L."/>
            <person name="Peng Y."/>
            <person name="Rokas A."/>
            <person name="Rosa C.A."/>
            <person name="Scheuner C."/>
            <person name="Sibirny A.A."/>
            <person name="Slot J.C."/>
            <person name="Stielow J.B."/>
            <person name="Sun H."/>
            <person name="Kurtzman C.P."/>
            <person name="Blackwell M."/>
            <person name="Grigoriev I.V."/>
            <person name="Jeffries T.W."/>
        </authorList>
    </citation>
    <scope>NUCLEOTIDE SEQUENCE [LARGE SCALE GENOMIC DNA]</scope>
    <source>
        <strain evidence="6 7">DSM 6958</strain>
    </source>
</reference>
<keyword evidence="3 5" id="KW-1133">Transmembrane helix</keyword>
<evidence type="ECO:0000313" key="6">
    <source>
        <dbReference type="EMBL" id="ODQ68443.1"/>
    </source>
</evidence>
<dbReference type="InterPro" id="IPR023352">
    <property type="entry name" value="MAPEG-like_dom_sf"/>
</dbReference>
<dbReference type="STRING" id="857566.A0A1E3PSN4"/>